<proteinExistence type="inferred from homology"/>
<dbReference type="NCBIfam" id="TIGR00787">
    <property type="entry name" value="dctP"/>
    <property type="match status" value="1"/>
</dbReference>
<comment type="similarity">
    <text evidence="1">Belongs to the bacterial solute-binding protein 7 family.</text>
</comment>
<dbReference type="Pfam" id="PF03480">
    <property type="entry name" value="DctP"/>
    <property type="match status" value="1"/>
</dbReference>
<protein>
    <submittedName>
        <fullName evidence="4">TRAP dicarboxylate transporter, DctP subunit</fullName>
    </submittedName>
</protein>
<evidence type="ECO:0000256" key="3">
    <source>
        <dbReference type="ARBA" id="ARBA00022729"/>
    </source>
</evidence>
<sequence>MKIKGILTVIALFLLSVLVAGCGSGDKKDANNAGGQKASIVTLKLAHTSAPDTAIYRTYEKFAQLVEEKSKGSIKVQVFPNGQLGGDQQTVEQVKEGSIDICSSGTNNMAPFTNMFLFADLPYVFKSLDGVHKVYSGPIGEELKQKVESELNMKLLFFADPGSFRNVMNSKRPIKTPADMKGLKFRSAASPIEMATIEAFGAAATPVTWPETYMALEQKVVDGELQQFHWAVTANHQEVIKYVTYTGGIHAIHLALMNLDKFKSLTPEQQKAILDAAKEAQEYNFANTEKWNEELVQKVKEAGVQFYTPTEEEMKQWYAAGQKVWDKFKDQIDQKFLERVLEAQK</sequence>
<dbReference type="GO" id="GO:0055085">
    <property type="term" value="P:transmembrane transport"/>
    <property type="evidence" value="ECO:0007669"/>
    <property type="project" value="InterPro"/>
</dbReference>
<reference evidence="5" key="1">
    <citation type="submission" date="2011-05" db="EMBL/GenBank/DDBJ databases">
        <title>Complete sequence of Desulfotomaculum kuznetsovii DSM 6115.</title>
        <authorList>
            <person name="Lucas S."/>
            <person name="Han J."/>
            <person name="Lapidus A."/>
            <person name="Cheng J.-F."/>
            <person name="Goodwin L."/>
            <person name="Pitluck S."/>
            <person name="Peters L."/>
            <person name="Mikhailova N."/>
            <person name="Lu M."/>
            <person name="Saunders E."/>
            <person name="Han C."/>
            <person name="Tapia R."/>
            <person name="Land M."/>
            <person name="Hauser L."/>
            <person name="Kyrpides N."/>
            <person name="Ivanova N."/>
            <person name="Pagani I."/>
            <person name="Nazina T."/>
            <person name="Ivanova A."/>
            <person name="Parshina S."/>
            <person name="Kuever J."/>
            <person name="Muyzer G."/>
            <person name="Plugge C."/>
            <person name="Stams A."/>
            <person name="Woyke T."/>
        </authorList>
    </citation>
    <scope>NUCLEOTIDE SEQUENCE [LARGE SCALE GENOMIC DNA]</scope>
    <source>
        <strain evidence="5">DSM 6115 / VKM B-1805 / 17</strain>
    </source>
</reference>
<dbReference type="InterPro" id="IPR018389">
    <property type="entry name" value="DctP_fam"/>
</dbReference>
<dbReference type="KEGG" id="dku:Desku_0166"/>
<evidence type="ECO:0000313" key="5">
    <source>
        <dbReference type="Proteomes" id="UP000009229"/>
    </source>
</evidence>
<dbReference type="PIRSF" id="PIRSF006470">
    <property type="entry name" value="DctB"/>
    <property type="match status" value="1"/>
</dbReference>
<evidence type="ECO:0000313" key="4">
    <source>
        <dbReference type="EMBL" id="AEG13810.1"/>
    </source>
</evidence>
<dbReference type="CDD" id="cd13603">
    <property type="entry name" value="PBP2_TRAP_Siap_TeaA_like"/>
    <property type="match status" value="1"/>
</dbReference>
<dbReference type="PROSITE" id="PS51257">
    <property type="entry name" value="PROKAR_LIPOPROTEIN"/>
    <property type="match status" value="1"/>
</dbReference>
<dbReference type="AlphaFoldDB" id="A0AAU8PMV1"/>
<keyword evidence="5" id="KW-1185">Reference proteome</keyword>
<evidence type="ECO:0000256" key="1">
    <source>
        <dbReference type="ARBA" id="ARBA00009023"/>
    </source>
</evidence>
<dbReference type="InterPro" id="IPR004682">
    <property type="entry name" value="TRAP_DctP"/>
</dbReference>
<dbReference type="NCBIfam" id="NF037995">
    <property type="entry name" value="TRAP_S1"/>
    <property type="match status" value="1"/>
</dbReference>
<dbReference type="PANTHER" id="PTHR33376">
    <property type="match status" value="1"/>
</dbReference>
<dbReference type="RefSeq" id="WP_013821325.1">
    <property type="nucleotide sequence ID" value="NC_015573.1"/>
</dbReference>
<name>A0AAU8PMV1_DESK7</name>
<dbReference type="InterPro" id="IPR038404">
    <property type="entry name" value="TRAP_DctP_sf"/>
</dbReference>
<keyword evidence="3" id="KW-0732">Signal</keyword>
<evidence type="ECO:0000256" key="2">
    <source>
        <dbReference type="ARBA" id="ARBA00022448"/>
    </source>
</evidence>
<dbReference type="Proteomes" id="UP000009229">
    <property type="component" value="Chromosome"/>
</dbReference>
<dbReference type="GO" id="GO:0030288">
    <property type="term" value="C:outer membrane-bounded periplasmic space"/>
    <property type="evidence" value="ECO:0007669"/>
    <property type="project" value="InterPro"/>
</dbReference>
<keyword evidence="2" id="KW-0813">Transport</keyword>
<dbReference type="EMBL" id="CP002770">
    <property type="protein sequence ID" value="AEG13810.1"/>
    <property type="molecule type" value="Genomic_DNA"/>
</dbReference>
<gene>
    <name evidence="4" type="ordered locus">Desku_0166</name>
</gene>
<dbReference type="SUPFAM" id="SSF53850">
    <property type="entry name" value="Periplasmic binding protein-like II"/>
    <property type="match status" value="1"/>
</dbReference>
<dbReference type="Gene3D" id="3.40.190.170">
    <property type="entry name" value="Bacterial extracellular solute-binding protein, family 7"/>
    <property type="match status" value="1"/>
</dbReference>
<dbReference type="PANTHER" id="PTHR33376:SF7">
    <property type="entry name" value="C4-DICARBOXYLATE-BINDING PROTEIN DCTB"/>
    <property type="match status" value="1"/>
</dbReference>
<organism evidence="4 5">
    <name type="scientific">Desulfofundulus kuznetsovii (strain DSM 6115 / VKM B-1805 / 17)</name>
    <name type="common">Desulfotomaculum kuznetsovii</name>
    <dbReference type="NCBI Taxonomy" id="760568"/>
    <lineage>
        <taxon>Bacteria</taxon>
        <taxon>Bacillati</taxon>
        <taxon>Bacillota</taxon>
        <taxon>Clostridia</taxon>
        <taxon>Eubacteriales</taxon>
        <taxon>Peptococcaceae</taxon>
        <taxon>Desulfofundulus</taxon>
    </lineage>
</organism>
<accession>A0AAU8PMV1</accession>